<dbReference type="Pfam" id="PF01575">
    <property type="entry name" value="MaoC_dehydratas"/>
    <property type="match status" value="1"/>
</dbReference>
<protein>
    <recommendedName>
        <fullName evidence="1">MaoC-like domain-containing protein</fullName>
    </recommendedName>
</protein>
<evidence type="ECO:0000259" key="1">
    <source>
        <dbReference type="Pfam" id="PF01575"/>
    </source>
</evidence>
<dbReference type="InterPro" id="IPR002539">
    <property type="entry name" value="MaoC-like_dom"/>
</dbReference>
<feature type="domain" description="MaoC-like" evidence="1">
    <location>
        <begin position="18"/>
        <end position="117"/>
    </location>
</feature>
<proteinExistence type="predicted"/>
<comment type="caution">
    <text evidence="2">The sequence shown here is derived from an EMBL/GenBank/DDBJ whole genome shotgun (WGS) entry which is preliminary data.</text>
</comment>
<reference evidence="2 3" key="1">
    <citation type="submission" date="2013-03" db="EMBL/GenBank/DDBJ databases">
        <title>The Genome Sequence of Acinetobacter sp. CIP 110321.</title>
        <authorList>
            <consortium name="The Broad Institute Genome Sequencing Platform"/>
            <consortium name="The Broad Institute Genome Sequencing Center for Infectious Disease"/>
            <person name="Cerqueira G."/>
            <person name="Feldgarden M."/>
            <person name="Courvalin P."/>
            <person name="Perichon B."/>
            <person name="Grillot-Courvalin C."/>
            <person name="Clermont D."/>
            <person name="Rocha E."/>
            <person name="Yoon E.-J."/>
            <person name="Nemec A."/>
            <person name="Walker B."/>
            <person name="Young S.K."/>
            <person name="Zeng Q."/>
            <person name="Gargeya S."/>
            <person name="Fitzgerald M."/>
            <person name="Haas B."/>
            <person name="Abouelleil A."/>
            <person name="Alvarado L."/>
            <person name="Arachchi H.M."/>
            <person name="Berlin A.M."/>
            <person name="Chapman S.B."/>
            <person name="Dewar J."/>
            <person name="Goldberg J."/>
            <person name="Griggs A."/>
            <person name="Gujja S."/>
            <person name="Hansen M."/>
            <person name="Howarth C."/>
            <person name="Imamovic A."/>
            <person name="Larimer J."/>
            <person name="McCowan C."/>
            <person name="Murphy C."/>
            <person name="Neiman D."/>
            <person name="Pearson M."/>
            <person name="Priest M."/>
            <person name="Roberts A."/>
            <person name="Saif S."/>
            <person name="Shea T."/>
            <person name="Sisk P."/>
            <person name="Sykes S."/>
            <person name="Wortman J."/>
            <person name="Nusbaum C."/>
            <person name="Birren B."/>
        </authorList>
    </citation>
    <scope>NUCLEOTIDE SEQUENCE [LARGE SCALE GENOMIC DNA]</scope>
    <source>
        <strain evidence="2 3">CIP 110321</strain>
    </source>
</reference>
<dbReference type="InterPro" id="IPR029069">
    <property type="entry name" value="HotDog_dom_sf"/>
</dbReference>
<sequence length="137" mass="15650">MTNLKISNIKIGDKVELVRQFSIEDVTLFSKLSGDINPVHLDENYAKETMFGQRIVHGALLTSMFSTIFANQLPGPGCIYLKSENKFLKPVYLDQLITFRVEVIDILVEKKRVIFKTVAEENQHEYIVGTAELYIPE</sequence>
<dbReference type="PANTHER" id="PTHR43437:SF3">
    <property type="entry name" value="HYDROXYACYL-THIOESTER DEHYDRATASE TYPE 2, MITOCHONDRIAL"/>
    <property type="match status" value="1"/>
</dbReference>
<dbReference type="EMBL" id="AQFL01000027">
    <property type="protein sequence ID" value="EOR03465.1"/>
    <property type="molecule type" value="Genomic_DNA"/>
</dbReference>
<dbReference type="GO" id="GO:0006633">
    <property type="term" value="P:fatty acid biosynthetic process"/>
    <property type="evidence" value="ECO:0007669"/>
    <property type="project" value="TreeGrafter"/>
</dbReference>
<evidence type="ECO:0000313" key="2">
    <source>
        <dbReference type="EMBL" id="EOR03465.1"/>
    </source>
</evidence>
<dbReference type="AlphaFoldDB" id="R9AN38"/>
<dbReference type="PANTHER" id="PTHR43437">
    <property type="entry name" value="HYDROXYACYL-THIOESTER DEHYDRATASE TYPE 2, MITOCHONDRIAL-RELATED"/>
    <property type="match status" value="1"/>
</dbReference>
<dbReference type="CDD" id="cd03449">
    <property type="entry name" value="R_hydratase"/>
    <property type="match status" value="1"/>
</dbReference>
<dbReference type="InterPro" id="IPR050965">
    <property type="entry name" value="UPF0336/Enoyl-CoA_hydratase"/>
</dbReference>
<name>R9AN38_9GAMM</name>
<dbReference type="OrthoDB" id="5358891at2"/>
<dbReference type="HOGENOM" id="CLU_094876_3_3_6"/>
<dbReference type="GO" id="GO:0019171">
    <property type="term" value="F:(3R)-hydroxyacyl-[acyl-carrier-protein] dehydratase activity"/>
    <property type="evidence" value="ECO:0007669"/>
    <property type="project" value="TreeGrafter"/>
</dbReference>
<dbReference type="Proteomes" id="UP000016203">
    <property type="component" value="Unassembled WGS sequence"/>
</dbReference>
<dbReference type="Gene3D" id="3.10.129.10">
    <property type="entry name" value="Hotdog Thioesterase"/>
    <property type="match status" value="1"/>
</dbReference>
<organism evidence="2 3">
    <name type="scientific">Acinetobacter genomosp. 15BJ</name>
    <dbReference type="NCBI Taxonomy" id="106651"/>
    <lineage>
        <taxon>Bacteria</taxon>
        <taxon>Pseudomonadati</taxon>
        <taxon>Pseudomonadota</taxon>
        <taxon>Gammaproteobacteria</taxon>
        <taxon>Moraxellales</taxon>
        <taxon>Moraxellaceae</taxon>
        <taxon>Acinetobacter</taxon>
    </lineage>
</organism>
<dbReference type="PATRIC" id="fig|1217699.3.peg.3496"/>
<gene>
    <name evidence="2" type="ORF">F896_03577</name>
</gene>
<dbReference type="RefSeq" id="WP_016164923.1">
    <property type="nucleotide sequence ID" value="NZ_JAKZGC010000009.1"/>
</dbReference>
<accession>R9AN38</accession>
<dbReference type="SUPFAM" id="SSF54637">
    <property type="entry name" value="Thioesterase/thiol ester dehydrase-isomerase"/>
    <property type="match status" value="1"/>
</dbReference>
<evidence type="ECO:0000313" key="3">
    <source>
        <dbReference type="Proteomes" id="UP000016203"/>
    </source>
</evidence>